<dbReference type="PANTHER" id="PTHR36617:SF16">
    <property type="entry name" value="OS04G0516500 PROTEIN"/>
    <property type="match status" value="1"/>
</dbReference>
<gene>
    <name evidence="1" type="ORF">Tco_0987960</name>
</gene>
<dbReference type="EMBL" id="BQNB010016539">
    <property type="protein sequence ID" value="GJT52906.1"/>
    <property type="molecule type" value="Genomic_DNA"/>
</dbReference>
<dbReference type="PANTHER" id="PTHR36617">
    <property type="entry name" value="PROTEIN, PUTATIVE-RELATED"/>
    <property type="match status" value="1"/>
</dbReference>
<organism evidence="1 2">
    <name type="scientific">Tanacetum coccineum</name>
    <dbReference type="NCBI Taxonomy" id="301880"/>
    <lineage>
        <taxon>Eukaryota</taxon>
        <taxon>Viridiplantae</taxon>
        <taxon>Streptophyta</taxon>
        <taxon>Embryophyta</taxon>
        <taxon>Tracheophyta</taxon>
        <taxon>Spermatophyta</taxon>
        <taxon>Magnoliopsida</taxon>
        <taxon>eudicotyledons</taxon>
        <taxon>Gunneridae</taxon>
        <taxon>Pentapetalae</taxon>
        <taxon>asterids</taxon>
        <taxon>campanulids</taxon>
        <taxon>Asterales</taxon>
        <taxon>Asteraceae</taxon>
        <taxon>Asteroideae</taxon>
        <taxon>Anthemideae</taxon>
        <taxon>Anthemidinae</taxon>
        <taxon>Tanacetum</taxon>
    </lineage>
</organism>
<accession>A0ABQ5EPN0</accession>
<evidence type="ECO:0000313" key="2">
    <source>
        <dbReference type="Proteomes" id="UP001151760"/>
    </source>
</evidence>
<protein>
    <recommendedName>
        <fullName evidence="3">RNA-directed DNA polymerase, eukaryota, reverse transcriptase zinc-binding domain protein</fullName>
    </recommendedName>
</protein>
<reference evidence="1" key="2">
    <citation type="submission" date="2022-01" db="EMBL/GenBank/DDBJ databases">
        <authorList>
            <person name="Yamashiro T."/>
            <person name="Shiraishi A."/>
            <person name="Satake H."/>
            <person name="Nakayama K."/>
        </authorList>
    </citation>
    <scope>NUCLEOTIDE SEQUENCE</scope>
</reference>
<evidence type="ECO:0008006" key="3">
    <source>
        <dbReference type="Google" id="ProtNLM"/>
    </source>
</evidence>
<dbReference type="Proteomes" id="UP001151760">
    <property type="component" value="Unassembled WGS sequence"/>
</dbReference>
<keyword evidence="2" id="KW-1185">Reference proteome</keyword>
<evidence type="ECO:0000313" key="1">
    <source>
        <dbReference type="EMBL" id="GJT52906.1"/>
    </source>
</evidence>
<reference evidence="1" key="1">
    <citation type="journal article" date="2022" name="Int. J. Mol. Sci.">
        <title>Draft Genome of Tanacetum Coccineum: Genomic Comparison of Closely Related Tanacetum-Family Plants.</title>
        <authorList>
            <person name="Yamashiro T."/>
            <person name="Shiraishi A."/>
            <person name="Nakayama K."/>
            <person name="Satake H."/>
        </authorList>
    </citation>
    <scope>NUCLEOTIDE SEQUENCE</scope>
</reference>
<proteinExistence type="predicted"/>
<name>A0ABQ5EPN0_9ASTR</name>
<sequence>MRNKFFIGGDIGDKKMTWVKWDKCPASKQDSGLGIGSIYGLLFKWVWRFLNARLDLWVQVIQCIHGLDGCVNSASNSSLKRNTWGAILYSINNLKQKGIDHISFCSHKVGNGIYSRFWSDIWCGERPLKATFPRIYLIDSDKNWNIGSRVCLNDSSSVLRRSPQGGVELNHFYDLLNIIRGISLKNQRDSWQWSMDSAKGYTVASARSLIDSAILETGSEATQ</sequence>
<comment type="caution">
    <text evidence="1">The sequence shown here is derived from an EMBL/GenBank/DDBJ whole genome shotgun (WGS) entry which is preliminary data.</text>
</comment>